<dbReference type="Gene3D" id="3.40.960.10">
    <property type="entry name" value="VSR Endonuclease"/>
    <property type="match status" value="1"/>
</dbReference>
<proteinExistence type="predicted"/>
<dbReference type="PANTHER" id="PTHR38590:SF1">
    <property type="entry name" value="BLL0828 PROTEIN"/>
    <property type="match status" value="1"/>
</dbReference>
<evidence type="ECO:0000313" key="3">
    <source>
        <dbReference type="EMBL" id="SBV35040.1"/>
    </source>
</evidence>
<dbReference type="InterPro" id="IPR011335">
    <property type="entry name" value="Restrct_endonuc-II-like"/>
</dbReference>
<protein>
    <recommendedName>
        <fullName evidence="2">DUF559 domain-containing protein</fullName>
    </recommendedName>
</protein>
<sequence>MGEGECLSPLPQAGGAGGGPVRKFRPRDTQNAQRLRREATPPERTLWRAISRRKLEGWKFSRQMPIGPYVADFLCREAKLVIELDGVSHDDRQEEDRRRDGYLRAHGYWTLRFTNADVMSNLEGVLMAIVAVLNSGPPPAPPACGRGEE</sequence>
<dbReference type="InterPro" id="IPR007569">
    <property type="entry name" value="DUF559"/>
</dbReference>
<organism evidence="3">
    <name type="scientific">uncultured Sphingopyxis sp</name>
    <dbReference type="NCBI Taxonomy" id="310581"/>
    <lineage>
        <taxon>Bacteria</taxon>
        <taxon>Pseudomonadati</taxon>
        <taxon>Pseudomonadota</taxon>
        <taxon>Alphaproteobacteria</taxon>
        <taxon>Sphingomonadales</taxon>
        <taxon>Sphingomonadaceae</taxon>
        <taxon>Sphingopyxis</taxon>
        <taxon>environmental samples</taxon>
    </lineage>
</organism>
<dbReference type="PANTHER" id="PTHR38590">
    <property type="entry name" value="BLL0828 PROTEIN"/>
    <property type="match status" value="1"/>
</dbReference>
<dbReference type="SUPFAM" id="SSF52980">
    <property type="entry name" value="Restriction endonuclease-like"/>
    <property type="match status" value="1"/>
</dbReference>
<dbReference type="AlphaFoldDB" id="A0A1Y5PYJ6"/>
<dbReference type="KEGG" id="sphu:SPPYR_3925"/>
<feature type="region of interest" description="Disordered" evidence="1">
    <location>
        <begin position="1"/>
        <end position="43"/>
    </location>
</feature>
<evidence type="ECO:0000259" key="2">
    <source>
        <dbReference type="Pfam" id="PF04480"/>
    </source>
</evidence>
<reference evidence="3" key="1">
    <citation type="submission" date="2016-03" db="EMBL/GenBank/DDBJ databases">
        <authorList>
            <person name="Ploux O."/>
        </authorList>
    </citation>
    <scope>NUCLEOTIDE SEQUENCE</scope>
    <source>
        <strain evidence="3">UC10</strain>
    </source>
</reference>
<name>A0A1Y5PYJ6_9SPHN</name>
<dbReference type="RefSeq" id="WP_295322249.1">
    <property type="nucleotide sequence ID" value="NZ_LT598653.1"/>
</dbReference>
<dbReference type="InterPro" id="IPR047216">
    <property type="entry name" value="Endonuclease_DUF559_bact"/>
</dbReference>
<evidence type="ECO:0000256" key="1">
    <source>
        <dbReference type="SAM" id="MobiDB-lite"/>
    </source>
</evidence>
<dbReference type="EMBL" id="LT598653">
    <property type="protein sequence ID" value="SBV35040.1"/>
    <property type="molecule type" value="Genomic_DNA"/>
</dbReference>
<accession>A0A1Y5PYJ6</accession>
<dbReference type="CDD" id="cd01038">
    <property type="entry name" value="Endonuclease_DUF559"/>
    <property type="match status" value="1"/>
</dbReference>
<dbReference type="Pfam" id="PF04480">
    <property type="entry name" value="DUF559"/>
    <property type="match status" value="1"/>
</dbReference>
<feature type="domain" description="DUF559" evidence="2">
    <location>
        <begin position="28"/>
        <end position="133"/>
    </location>
</feature>
<gene>
    <name evidence="3" type="ORF">SPPYR_3925</name>
</gene>